<evidence type="ECO:0000256" key="1">
    <source>
        <dbReference type="SAM" id="MobiDB-lite"/>
    </source>
</evidence>
<feature type="compositionally biased region" description="Basic residues" evidence="1">
    <location>
        <begin position="42"/>
        <end position="52"/>
    </location>
</feature>
<dbReference type="AlphaFoldDB" id="A0ABD2W330"/>
<comment type="caution">
    <text evidence="2">The sequence shown here is derived from an EMBL/GenBank/DDBJ whole genome shotgun (WGS) entry which is preliminary data.</text>
</comment>
<dbReference type="Proteomes" id="UP001627154">
    <property type="component" value="Unassembled WGS sequence"/>
</dbReference>
<keyword evidence="3" id="KW-1185">Reference proteome</keyword>
<evidence type="ECO:0000313" key="3">
    <source>
        <dbReference type="Proteomes" id="UP001627154"/>
    </source>
</evidence>
<feature type="region of interest" description="Disordered" evidence="1">
    <location>
        <begin position="149"/>
        <end position="177"/>
    </location>
</feature>
<gene>
    <name evidence="2" type="ORF">TKK_017485</name>
</gene>
<feature type="region of interest" description="Disordered" evidence="1">
    <location>
        <begin position="21"/>
        <end position="56"/>
    </location>
</feature>
<organism evidence="2 3">
    <name type="scientific">Trichogramma kaykai</name>
    <dbReference type="NCBI Taxonomy" id="54128"/>
    <lineage>
        <taxon>Eukaryota</taxon>
        <taxon>Metazoa</taxon>
        <taxon>Ecdysozoa</taxon>
        <taxon>Arthropoda</taxon>
        <taxon>Hexapoda</taxon>
        <taxon>Insecta</taxon>
        <taxon>Pterygota</taxon>
        <taxon>Neoptera</taxon>
        <taxon>Endopterygota</taxon>
        <taxon>Hymenoptera</taxon>
        <taxon>Apocrita</taxon>
        <taxon>Proctotrupomorpha</taxon>
        <taxon>Chalcidoidea</taxon>
        <taxon>Trichogrammatidae</taxon>
        <taxon>Trichogramma</taxon>
    </lineage>
</organism>
<feature type="compositionally biased region" description="Low complexity" evidence="1">
    <location>
        <begin position="21"/>
        <end position="41"/>
    </location>
</feature>
<feature type="compositionally biased region" description="Polar residues" evidence="1">
    <location>
        <begin position="149"/>
        <end position="158"/>
    </location>
</feature>
<name>A0ABD2W330_9HYME</name>
<accession>A0ABD2W330</accession>
<proteinExistence type="predicted"/>
<feature type="compositionally biased region" description="Low complexity" evidence="1">
    <location>
        <begin position="159"/>
        <end position="175"/>
    </location>
</feature>
<evidence type="ECO:0000313" key="2">
    <source>
        <dbReference type="EMBL" id="KAL3387166.1"/>
    </source>
</evidence>
<dbReference type="EMBL" id="JBJJXI010000139">
    <property type="protein sequence ID" value="KAL3387166.1"/>
    <property type="molecule type" value="Genomic_DNA"/>
</dbReference>
<reference evidence="2 3" key="1">
    <citation type="journal article" date="2024" name="bioRxiv">
        <title>A reference genome for Trichogramma kaykai: A tiny desert-dwelling parasitoid wasp with competing sex-ratio distorters.</title>
        <authorList>
            <person name="Culotta J."/>
            <person name="Lindsey A.R."/>
        </authorList>
    </citation>
    <scope>NUCLEOTIDE SEQUENCE [LARGE SCALE GENOMIC DNA]</scope>
    <source>
        <strain evidence="2 3">KSX58</strain>
    </source>
</reference>
<protein>
    <submittedName>
        <fullName evidence="2">Uncharacterized protein</fullName>
    </submittedName>
</protein>
<sequence length="234" mass="26027">MDMPEDCWSDHVGLLQEVPNASSADHQQQPQSSSSDYLMLSHSHHHEPRTRRKSIDPSKFLSRPCIQTHTLAVDRVGARVTRCVCATTSFCRHDRSSSGALERRLIRLTLRQYSRYDLKIQVFWLSCYTPGCMRPAGVSQMCRNLRHSQNIPSSQKSNSSPLVHTSSLTSLLTPSNKHPTNSGCTHHLKILIPFHSTSSLCAAAAGRAPPPPPAQFHPSRVYTNTPLSVSLPRA</sequence>